<dbReference type="RefSeq" id="WP_007423090.1">
    <property type="nucleotide sequence ID" value="NC_009484.1"/>
</dbReference>
<dbReference type="GO" id="GO:0000156">
    <property type="term" value="F:phosphorelay response regulator activity"/>
    <property type="evidence" value="ECO:0007669"/>
    <property type="project" value="TreeGrafter"/>
</dbReference>
<dbReference type="AlphaFoldDB" id="A5FW19"/>
<dbReference type="CDD" id="cd00383">
    <property type="entry name" value="trans_reg_C"/>
    <property type="match status" value="1"/>
</dbReference>
<organism evidence="13 14">
    <name type="scientific">Acidiphilium cryptum (strain JF-5)</name>
    <dbReference type="NCBI Taxonomy" id="349163"/>
    <lineage>
        <taxon>Bacteria</taxon>
        <taxon>Pseudomonadati</taxon>
        <taxon>Pseudomonadota</taxon>
        <taxon>Alphaproteobacteria</taxon>
        <taxon>Acetobacterales</taxon>
        <taxon>Acidocellaceae</taxon>
        <taxon>Acidiphilium</taxon>
    </lineage>
</organism>
<evidence type="ECO:0000313" key="14">
    <source>
        <dbReference type="Proteomes" id="UP000000245"/>
    </source>
</evidence>
<keyword evidence="7" id="KW-0804">Transcription</keyword>
<evidence type="ECO:0000256" key="4">
    <source>
        <dbReference type="ARBA" id="ARBA00023012"/>
    </source>
</evidence>
<dbReference type="PANTHER" id="PTHR48111">
    <property type="entry name" value="REGULATOR OF RPOS"/>
    <property type="match status" value="1"/>
</dbReference>
<dbReference type="GO" id="GO:0006355">
    <property type="term" value="P:regulation of DNA-templated transcription"/>
    <property type="evidence" value="ECO:0007669"/>
    <property type="project" value="InterPro"/>
</dbReference>
<dbReference type="SMART" id="SM00448">
    <property type="entry name" value="REC"/>
    <property type="match status" value="1"/>
</dbReference>
<dbReference type="GO" id="GO:0032993">
    <property type="term" value="C:protein-DNA complex"/>
    <property type="evidence" value="ECO:0007669"/>
    <property type="project" value="TreeGrafter"/>
</dbReference>
<evidence type="ECO:0000256" key="7">
    <source>
        <dbReference type="ARBA" id="ARBA00023163"/>
    </source>
</evidence>
<dbReference type="EMBL" id="CP000697">
    <property type="protein sequence ID" value="ABQ29801.1"/>
    <property type="molecule type" value="Genomic_DNA"/>
</dbReference>
<dbReference type="Pfam" id="PF00486">
    <property type="entry name" value="Trans_reg_C"/>
    <property type="match status" value="1"/>
</dbReference>
<dbReference type="Gene3D" id="6.10.250.690">
    <property type="match status" value="1"/>
</dbReference>
<evidence type="ECO:0000256" key="3">
    <source>
        <dbReference type="ARBA" id="ARBA00022553"/>
    </source>
</evidence>
<evidence type="ECO:0000256" key="9">
    <source>
        <dbReference type="PROSITE-ProRule" id="PRU00169"/>
    </source>
</evidence>
<feature type="domain" description="OmpR/PhoB-type" evidence="12">
    <location>
        <begin position="136"/>
        <end position="236"/>
    </location>
</feature>
<dbReference type="Proteomes" id="UP000000245">
    <property type="component" value="Chromosome"/>
</dbReference>
<dbReference type="GO" id="GO:0005829">
    <property type="term" value="C:cytosol"/>
    <property type="evidence" value="ECO:0007669"/>
    <property type="project" value="TreeGrafter"/>
</dbReference>
<dbReference type="KEGG" id="acr:Acry_0577"/>
<protein>
    <recommendedName>
        <fullName evidence="8">Regulatory protein VirG</fullName>
    </recommendedName>
</protein>
<dbReference type="InterPro" id="IPR039420">
    <property type="entry name" value="WalR-like"/>
</dbReference>
<dbReference type="STRING" id="349163.Acry_0577"/>
<dbReference type="SUPFAM" id="SSF46894">
    <property type="entry name" value="C-terminal effector domain of the bipartite response regulators"/>
    <property type="match status" value="1"/>
</dbReference>
<dbReference type="FunFam" id="1.10.10.10:FF:000099">
    <property type="entry name" value="Two-component system response regulator TorR"/>
    <property type="match status" value="1"/>
</dbReference>
<dbReference type="PROSITE" id="PS51755">
    <property type="entry name" value="OMPR_PHOB"/>
    <property type="match status" value="1"/>
</dbReference>
<feature type="DNA-binding region" description="OmpR/PhoB-type" evidence="10">
    <location>
        <begin position="136"/>
        <end position="236"/>
    </location>
</feature>
<dbReference type="InterPro" id="IPR016032">
    <property type="entry name" value="Sig_transdc_resp-reg_C-effctor"/>
</dbReference>
<evidence type="ECO:0000313" key="13">
    <source>
        <dbReference type="EMBL" id="ABQ29801.1"/>
    </source>
</evidence>
<accession>A5FW19</accession>
<dbReference type="Pfam" id="PF00072">
    <property type="entry name" value="Response_reg"/>
    <property type="match status" value="1"/>
</dbReference>
<feature type="modified residue" description="4-aspartylphosphate" evidence="9">
    <location>
        <position position="54"/>
    </location>
</feature>
<keyword evidence="5" id="KW-0805">Transcription regulation</keyword>
<dbReference type="HOGENOM" id="CLU_000445_30_4_5"/>
<evidence type="ECO:0000259" key="12">
    <source>
        <dbReference type="PROSITE" id="PS51755"/>
    </source>
</evidence>
<dbReference type="PROSITE" id="PS50110">
    <property type="entry name" value="RESPONSE_REGULATORY"/>
    <property type="match status" value="1"/>
</dbReference>
<evidence type="ECO:0000256" key="10">
    <source>
        <dbReference type="PROSITE-ProRule" id="PRU01091"/>
    </source>
</evidence>
<evidence type="ECO:0000259" key="11">
    <source>
        <dbReference type="PROSITE" id="PS50110"/>
    </source>
</evidence>
<dbReference type="Gene3D" id="1.10.10.10">
    <property type="entry name" value="Winged helix-like DNA-binding domain superfamily/Winged helix DNA-binding domain"/>
    <property type="match status" value="1"/>
</dbReference>
<name>A5FW19_ACICJ</name>
<evidence type="ECO:0000256" key="5">
    <source>
        <dbReference type="ARBA" id="ARBA00023015"/>
    </source>
</evidence>
<dbReference type="SMART" id="SM00862">
    <property type="entry name" value="Trans_reg_C"/>
    <property type="match status" value="1"/>
</dbReference>
<proteinExistence type="predicted"/>
<dbReference type="InterPro" id="IPR011006">
    <property type="entry name" value="CheY-like_superfamily"/>
</dbReference>
<dbReference type="InterPro" id="IPR001789">
    <property type="entry name" value="Sig_transdc_resp-reg_receiver"/>
</dbReference>
<dbReference type="PANTHER" id="PTHR48111:SF4">
    <property type="entry name" value="DNA-BINDING DUAL TRANSCRIPTIONAL REGULATOR OMPR"/>
    <property type="match status" value="1"/>
</dbReference>
<evidence type="ECO:0000256" key="1">
    <source>
        <dbReference type="ARBA" id="ARBA00004496"/>
    </source>
</evidence>
<feature type="domain" description="Response regulatory" evidence="11">
    <location>
        <begin position="5"/>
        <end position="118"/>
    </location>
</feature>
<dbReference type="InterPro" id="IPR001867">
    <property type="entry name" value="OmpR/PhoB-type_DNA-bd"/>
</dbReference>
<gene>
    <name evidence="13" type="ordered locus">Acry_0577</name>
</gene>
<evidence type="ECO:0000256" key="8">
    <source>
        <dbReference type="ARBA" id="ARBA00067337"/>
    </source>
</evidence>
<dbReference type="GO" id="GO:0000976">
    <property type="term" value="F:transcription cis-regulatory region binding"/>
    <property type="evidence" value="ECO:0007669"/>
    <property type="project" value="TreeGrafter"/>
</dbReference>
<dbReference type="SUPFAM" id="SSF52172">
    <property type="entry name" value="CheY-like"/>
    <property type="match status" value="1"/>
</dbReference>
<evidence type="ECO:0000256" key="2">
    <source>
        <dbReference type="ARBA" id="ARBA00022490"/>
    </source>
</evidence>
<keyword evidence="2" id="KW-0963">Cytoplasm</keyword>
<keyword evidence="4" id="KW-0902">Two-component regulatory system</keyword>
<sequence length="240" mass="26396">MDAGTILIVDDDPQIRTMLRRYLAGEGYGTREADSEAGTHAALLGGDVTLVLLDLMLGGEDGLALARAIRARSDVPIIMLTGKDDVIDRVAGLEAGADDYIAKPFHLREVLARIRALKRRMTGRGTPEPAEPDPPEAVIRFDGHALDPLGRTLRGRDGADIPLTTAEFELLAVFLRHAGRVLDRDQLLNLLKGRDFEAFDRLVDTQVMRLRRKIEQDPGQPQLIKTVRGAGYVFAGKLER</sequence>
<keyword evidence="14" id="KW-1185">Reference proteome</keyword>
<dbReference type="InterPro" id="IPR036388">
    <property type="entry name" value="WH-like_DNA-bd_sf"/>
</dbReference>
<dbReference type="Gene3D" id="3.40.50.2300">
    <property type="match status" value="1"/>
</dbReference>
<keyword evidence="6 10" id="KW-0238">DNA-binding</keyword>
<evidence type="ECO:0000256" key="6">
    <source>
        <dbReference type="ARBA" id="ARBA00023125"/>
    </source>
</evidence>
<dbReference type="eggNOG" id="COG0745">
    <property type="taxonomic scope" value="Bacteria"/>
</dbReference>
<reference evidence="13 14" key="1">
    <citation type="submission" date="2007-05" db="EMBL/GenBank/DDBJ databases">
        <title>Complete sequence of chromosome of Acidiphilium cryptum JF-5.</title>
        <authorList>
            <consortium name="US DOE Joint Genome Institute"/>
            <person name="Copeland A."/>
            <person name="Lucas S."/>
            <person name="Lapidus A."/>
            <person name="Barry K."/>
            <person name="Detter J.C."/>
            <person name="Glavina del Rio T."/>
            <person name="Hammon N."/>
            <person name="Israni S."/>
            <person name="Dalin E."/>
            <person name="Tice H."/>
            <person name="Pitluck S."/>
            <person name="Sims D."/>
            <person name="Brettin T."/>
            <person name="Bruce D."/>
            <person name="Han C."/>
            <person name="Schmutz J."/>
            <person name="Larimer F."/>
            <person name="Land M."/>
            <person name="Hauser L."/>
            <person name="Kyrpides N."/>
            <person name="Kim E."/>
            <person name="Magnuson T."/>
            <person name="Richardson P."/>
        </authorList>
    </citation>
    <scope>NUCLEOTIDE SEQUENCE [LARGE SCALE GENOMIC DNA]</scope>
    <source>
        <strain evidence="13 14">JF-5</strain>
    </source>
</reference>
<comment type="subcellular location">
    <subcellularLocation>
        <location evidence="1">Cytoplasm</location>
    </subcellularLocation>
</comment>
<keyword evidence="3 9" id="KW-0597">Phosphoprotein</keyword>